<dbReference type="Pfam" id="PF19620">
    <property type="entry name" value="DUF6125"/>
    <property type="match status" value="1"/>
</dbReference>
<dbReference type="AlphaFoldDB" id="A0A1Q6R3I1"/>
<proteinExistence type="predicted"/>
<dbReference type="Proteomes" id="UP000186777">
    <property type="component" value="Unassembled WGS sequence"/>
</dbReference>
<dbReference type="STRING" id="626940.BHW43_08040"/>
<evidence type="ECO:0000313" key="2">
    <source>
        <dbReference type="Proteomes" id="UP000186777"/>
    </source>
</evidence>
<accession>A0A1Q6R3I1</accession>
<reference evidence="1 2" key="1">
    <citation type="journal article" date="2016" name="Nat. Biotechnol.">
        <title>Measurement of bacterial replication rates in microbial communities.</title>
        <authorList>
            <person name="Brown C.T."/>
            <person name="Olm M.R."/>
            <person name="Thomas B.C."/>
            <person name="Banfield J.F."/>
        </authorList>
    </citation>
    <scope>NUCLEOTIDE SEQUENCE [LARGE SCALE GENOMIC DNA]</scope>
    <source>
        <strain evidence="1">46_33</strain>
    </source>
</reference>
<evidence type="ECO:0000313" key="1">
    <source>
        <dbReference type="EMBL" id="OLA36941.1"/>
    </source>
</evidence>
<name>A0A1Q6R3I1_9FIRM</name>
<comment type="caution">
    <text evidence="1">The sequence shown here is derived from an EMBL/GenBank/DDBJ whole genome shotgun (WGS) entry which is preliminary data.</text>
</comment>
<gene>
    <name evidence="1" type="ORF">BHW43_08040</name>
</gene>
<sequence length="172" mass="20206">MYNKYLAELSKEQLLELIELYAKNWLAHDGVWFQSIEGKFGMAEAIYHDEEAWKRFTVIEAKRIKEFLKLPENPGLDGLEQALHYRFYGNLNEHECIHEGNRLVYRNRDCRVQTARSRKGMPYHPCKSVGIYEYSGFAATIDARIKCRCLSCFPDCTESPDGCAWEFYLEEE</sequence>
<dbReference type="RefSeq" id="WP_303680152.1">
    <property type="nucleotide sequence ID" value="NZ_MNTG01000036.1"/>
</dbReference>
<organism evidence="1 2">
    <name type="scientific">Phascolarctobacterium succinatutens</name>
    <dbReference type="NCBI Taxonomy" id="626940"/>
    <lineage>
        <taxon>Bacteria</taxon>
        <taxon>Bacillati</taxon>
        <taxon>Bacillota</taxon>
        <taxon>Negativicutes</taxon>
        <taxon>Acidaminococcales</taxon>
        <taxon>Acidaminococcaceae</taxon>
        <taxon>Phascolarctobacterium</taxon>
    </lineage>
</organism>
<dbReference type="EMBL" id="MNTG01000036">
    <property type="protein sequence ID" value="OLA36941.1"/>
    <property type="molecule type" value="Genomic_DNA"/>
</dbReference>
<protein>
    <submittedName>
        <fullName evidence="1">Uncharacterized protein</fullName>
    </submittedName>
</protein>